<organism evidence="6 7">
    <name type="scientific">Streblomastix strix</name>
    <dbReference type="NCBI Taxonomy" id="222440"/>
    <lineage>
        <taxon>Eukaryota</taxon>
        <taxon>Metamonada</taxon>
        <taxon>Preaxostyla</taxon>
        <taxon>Oxymonadida</taxon>
        <taxon>Streblomastigidae</taxon>
        <taxon>Streblomastix</taxon>
    </lineage>
</organism>
<evidence type="ECO:0000256" key="2">
    <source>
        <dbReference type="ARBA" id="ARBA00022980"/>
    </source>
</evidence>
<dbReference type="FunFam" id="3.10.20.10:FF:000001">
    <property type="entry name" value="60S ribosomal protein L18a"/>
    <property type="match status" value="1"/>
</dbReference>
<dbReference type="EMBL" id="SNRW01000312">
    <property type="protein sequence ID" value="KAA6401926.1"/>
    <property type="molecule type" value="Genomic_DNA"/>
</dbReference>
<evidence type="ECO:0000256" key="3">
    <source>
        <dbReference type="ARBA" id="ARBA00023274"/>
    </source>
</evidence>
<proteinExistence type="inferred from homology"/>
<dbReference type="InterPro" id="IPR021138">
    <property type="entry name" value="Ribosomal_eL20_eukaryotes"/>
</dbReference>
<sequence length="175" mass="20703">MPYKQFQILGRHYPTEKKHMPRVFKMKLFAPNVVVAQSRFNYYLTRMQKIKRSKCQILKVEEIREKKPLTVKNYGILLKYDSRTGTHNVYKEYRDITIGGAVDQMYNEMASRHAAHKTTIHIISAVRLTSKLCKRPNVTAFHSNKLKFPLLHRRLRATTKDYRTVFKAKKPSTNF</sequence>
<dbReference type="Pfam" id="PF01775">
    <property type="entry name" value="Ribosomal_L18A"/>
    <property type="match status" value="1"/>
</dbReference>
<comment type="similarity">
    <text evidence="1 4">Belongs to the eukaryotic ribosomal protein eL20 family.</text>
</comment>
<evidence type="ECO:0000313" key="6">
    <source>
        <dbReference type="EMBL" id="KAA6401926.1"/>
    </source>
</evidence>
<dbReference type="GO" id="GO:0005840">
    <property type="term" value="C:ribosome"/>
    <property type="evidence" value="ECO:0007669"/>
    <property type="project" value="UniProtKB-KW"/>
</dbReference>
<name>A0A5J4X586_9EUKA</name>
<dbReference type="Proteomes" id="UP000324800">
    <property type="component" value="Unassembled WGS sequence"/>
</dbReference>
<dbReference type="HAMAP" id="MF_00273">
    <property type="entry name" value="Ribosomal_eL20"/>
    <property type="match status" value="1"/>
</dbReference>
<reference evidence="6 7" key="1">
    <citation type="submission" date="2019-03" db="EMBL/GenBank/DDBJ databases">
        <title>Single cell metagenomics reveals metabolic interactions within the superorganism composed of flagellate Streblomastix strix and complex community of Bacteroidetes bacteria on its surface.</title>
        <authorList>
            <person name="Treitli S.C."/>
            <person name="Kolisko M."/>
            <person name="Husnik F."/>
            <person name="Keeling P."/>
            <person name="Hampl V."/>
        </authorList>
    </citation>
    <scope>NUCLEOTIDE SEQUENCE [LARGE SCALE GENOMIC DNA]</scope>
    <source>
        <strain evidence="6">ST1C</strain>
    </source>
</reference>
<keyword evidence="2 4" id="KW-0689">Ribosomal protein</keyword>
<protein>
    <recommendedName>
        <fullName evidence="4">60S ribosomal protein L18a</fullName>
    </recommendedName>
</protein>
<dbReference type="Gene3D" id="3.10.20.10">
    <property type="match status" value="2"/>
</dbReference>
<dbReference type="InterPro" id="IPR028877">
    <property type="entry name" value="Ribosomal_eL20"/>
</dbReference>
<dbReference type="GO" id="GO:1990904">
    <property type="term" value="C:ribonucleoprotein complex"/>
    <property type="evidence" value="ECO:0007669"/>
    <property type="project" value="UniProtKB-KW"/>
</dbReference>
<accession>A0A5J4X586</accession>
<comment type="caution">
    <text evidence="6">The sequence shown here is derived from an EMBL/GenBank/DDBJ whole genome shotgun (WGS) entry which is preliminary data.</text>
</comment>
<dbReference type="PIRSF" id="PIRSF002190">
    <property type="entry name" value="Ribosomal_L18a"/>
    <property type="match status" value="1"/>
</dbReference>
<evidence type="ECO:0000256" key="4">
    <source>
        <dbReference type="PIRNR" id="PIRNR002190"/>
    </source>
</evidence>
<dbReference type="GO" id="GO:0003735">
    <property type="term" value="F:structural constituent of ribosome"/>
    <property type="evidence" value="ECO:0007669"/>
    <property type="project" value="InterPro"/>
</dbReference>
<keyword evidence="3 4" id="KW-0687">Ribonucleoprotein</keyword>
<gene>
    <name evidence="6" type="ORF">EZS28_002551</name>
</gene>
<feature type="domain" description="Large ribosomal subunit protein eL20" evidence="5">
    <location>
        <begin position="4"/>
        <end position="124"/>
    </location>
</feature>
<dbReference type="OrthoDB" id="1294322at2759"/>
<dbReference type="InterPro" id="IPR023573">
    <property type="entry name" value="Ribosomal_eL20_dom"/>
</dbReference>
<dbReference type="PANTHER" id="PTHR10052">
    <property type="entry name" value="60S RIBOSOMAL PROTEIN L18A"/>
    <property type="match status" value="1"/>
</dbReference>
<evidence type="ECO:0000313" key="7">
    <source>
        <dbReference type="Proteomes" id="UP000324800"/>
    </source>
</evidence>
<dbReference type="AlphaFoldDB" id="A0A5J4X586"/>
<dbReference type="SUPFAM" id="SSF160374">
    <property type="entry name" value="RplX-like"/>
    <property type="match status" value="1"/>
</dbReference>
<dbReference type="GO" id="GO:0006412">
    <property type="term" value="P:translation"/>
    <property type="evidence" value="ECO:0007669"/>
    <property type="project" value="InterPro"/>
</dbReference>
<evidence type="ECO:0000259" key="5">
    <source>
        <dbReference type="Pfam" id="PF01775"/>
    </source>
</evidence>
<evidence type="ECO:0000256" key="1">
    <source>
        <dbReference type="ARBA" id="ARBA00009362"/>
    </source>
</evidence>